<keyword evidence="5" id="KW-0812">Transmembrane</keyword>
<dbReference type="InterPro" id="IPR036179">
    <property type="entry name" value="Ig-like_dom_sf"/>
</dbReference>
<name>A0A2H1CG01_FASHE</name>
<feature type="chain" id="PRO_5043747245" evidence="6">
    <location>
        <begin position="21"/>
        <end position="1517"/>
    </location>
</feature>
<feature type="signal peptide" evidence="6">
    <location>
        <begin position="1"/>
        <end position="20"/>
    </location>
</feature>
<feature type="compositionally biased region" description="Low complexity" evidence="4">
    <location>
        <begin position="1386"/>
        <end position="1434"/>
    </location>
</feature>
<evidence type="ECO:0000313" key="7">
    <source>
        <dbReference type="EMBL" id="THD24628.1"/>
    </source>
</evidence>
<accession>A0A2H1CG01</accession>
<dbReference type="SMART" id="SM00060">
    <property type="entry name" value="FN3"/>
    <property type="match status" value="2"/>
</dbReference>
<feature type="compositionally biased region" description="Basic and acidic residues" evidence="4">
    <location>
        <begin position="1448"/>
        <end position="1474"/>
    </location>
</feature>
<keyword evidence="1" id="KW-0677">Repeat</keyword>
<feature type="region of interest" description="Disordered" evidence="4">
    <location>
        <begin position="1162"/>
        <end position="1185"/>
    </location>
</feature>
<feature type="transmembrane region" description="Helical" evidence="5">
    <location>
        <begin position="1032"/>
        <end position="1056"/>
    </location>
</feature>
<keyword evidence="5" id="KW-1133">Transmembrane helix</keyword>
<evidence type="ECO:0000256" key="1">
    <source>
        <dbReference type="ARBA" id="ARBA00022737"/>
    </source>
</evidence>
<keyword evidence="8" id="KW-1185">Reference proteome</keyword>
<dbReference type="GO" id="GO:0098609">
    <property type="term" value="P:cell-cell adhesion"/>
    <property type="evidence" value="ECO:0007669"/>
    <property type="project" value="TreeGrafter"/>
</dbReference>
<dbReference type="CDD" id="cd00063">
    <property type="entry name" value="FN3"/>
    <property type="match status" value="2"/>
</dbReference>
<evidence type="ECO:0000256" key="3">
    <source>
        <dbReference type="ARBA" id="ARBA00023319"/>
    </source>
</evidence>
<keyword evidence="5" id="KW-0472">Membrane</keyword>
<organism evidence="7 8">
    <name type="scientific">Fasciola hepatica</name>
    <name type="common">Liver fluke</name>
    <dbReference type="NCBI Taxonomy" id="6192"/>
    <lineage>
        <taxon>Eukaryota</taxon>
        <taxon>Metazoa</taxon>
        <taxon>Spiralia</taxon>
        <taxon>Lophotrochozoa</taxon>
        <taxon>Platyhelminthes</taxon>
        <taxon>Trematoda</taxon>
        <taxon>Digenea</taxon>
        <taxon>Plagiorchiida</taxon>
        <taxon>Echinostomata</taxon>
        <taxon>Echinostomatoidea</taxon>
        <taxon>Fasciolidae</taxon>
        <taxon>Fasciola</taxon>
    </lineage>
</organism>
<feature type="compositionally biased region" description="Polar residues" evidence="4">
    <location>
        <begin position="1504"/>
        <end position="1517"/>
    </location>
</feature>
<evidence type="ECO:0000313" key="8">
    <source>
        <dbReference type="Proteomes" id="UP000230066"/>
    </source>
</evidence>
<dbReference type="Pfam" id="PF13927">
    <property type="entry name" value="Ig_3"/>
    <property type="match status" value="2"/>
</dbReference>
<feature type="compositionally biased region" description="Polar residues" evidence="4">
    <location>
        <begin position="1341"/>
        <end position="1353"/>
    </location>
</feature>
<proteinExistence type="predicted"/>
<dbReference type="GO" id="GO:0016020">
    <property type="term" value="C:membrane"/>
    <property type="evidence" value="ECO:0007669"/>
    <property type="project" value="UniProtKB-SubCell"/>
</dbReference>
<dbReference type="PROSITE" id="PS50853">
    <property type="entry name" value="FN3"/>
    <property type="match status" value="2"/>
</dbReference>
<dbReference type="InterPro" id="IPR003961">
    <property type="entry name" value="FN3_dom"/>
</dbReference>
<comment type="caution">
    <text evidence="7">The sequence shown here is derived from an EMBL/GenBank/DDBJ whole genome shotgun (WGS) entry which is preliminary data.</text>
</comment>
<evidence type="ECO:0000256" key="5">
    <source>
        <dbReference type="SAM" id="Phobius"/>
    </source>
</evidence>
<dbReference type="Pfam" id="PF07679">
    <property type="entry name" value="I-set"/>
    <property type="match status" value="2"/>
</dbReference>
<dbReference type="Proteomes" id="UP000230066">
    <property type="component" value="Unassembled WGS sequence"/>
</dbReference>
<evidence type="ECO:0000256" key="2">
    <source>
        <dbReference type="ARBA" id="ARBA00023157"/>
    </source>
</evidence>
<dbReference type="InterPro" id="IPR013783">
    <property type="entry name" value="Ig-like_fold"/>
</dbReference>
<keyword evidence="3" id="KW-0393">Immunoglobulin domain</keyword>
<feature type="region of interest" description="Disordered" evidence="4">
    <location>
        <begin position="1341"/>
        <end position="1517"/>
    </location>
</feature>
<dbReference type="Gene3D" id="2.60.40.10">
    <property type="entry name" value="Immunoglobulins"/>
    <property type="match status" value="7"/>
</dbReference>
<evidence type="ECO:0000256" key="4">
    <source>
        <dbReference type="SAM" id="MobiDB-lite"/>
    </source>
</evidence>
<dbReference type="SUPFAM" id="SSF49265">
    <property type="entry name" value="Fibronectin type III"/>
    <property type="match status" value="2"/>
</dbReference>
<feature type="compositionally biased region" description="Low complexity" evidence="4">
    <location>
        <begin position="1168"/>
        <end position="1185"/>
    </location>
</feature>
<dbReference type="FunFam" id="2.60.40.10:FF:000032">
    <property type="entry name" value="palladin isoform X1"/>
    <property type="match status" value="1"/>
</dbReference>
<dbReference type="SMART" id="SM00409">
    <property type="entry name" value="IG"/>
    <property type="match status" value="5"/>
</dbReference>
<dbReference type="PROSITE" id="PS50835">
    <property type="entry name" value="IG_LIKE"/>
    <property type="match status" value="5"/>
</dbReference>
<dbReference type="PANTHER" id="PTHR44170:SF6">
    <property type="entry name" value="CONTACTIN"/>
    <property type="match status" value="1"/>
</dbReference>
<keyword evidence="6" id="KW-0732">Signal</keyword>
<protein>
    <submittedName>
        <fullName evidence="7">Uncharacterized protein</fullName>
    </submittedName>
</protein>
<dbReference type="InterPro" id="IPR003599">
    <property type="entry name" value="Ig_sub"/>
</dbReference>
<dbReference type="InterPro" id="IPR013098">
    <property type="entry name" value="Ig_I-set"/>
</dbReference>
<dbReference type="InterPro" id="IPR036116">
    <property type="entry name" value="FN3_sf"/>
</dbReference>
<keyword evidence="2" id="KW-1015">Disulfide bond</keyword>
<dbReference type="InterPro" id="IPR007110">
    <property type="entry name" value="Ig-like_dom"/>
</dbReference>
<dbReference type="InterPro" id="IPR003598">
    <property type="entry name" value="Ig_sub2"/>
</dbReference>
<gene>
    <name evidence="7" type="ORF">D915_004733</name>
</gene>
<dbReference type="Pfam" id="PF00041">
    <property type="entry name" value="fn3"/>
    <property type="match status" value="1"/>
</dbReference>
<dbReference type="SMART" id="SM00408">
    <property type="entry name" value="IGc2"/>
    <property type="match status" value="5"/>
</dbReference>
<dbReference type="SUPFAM" id="SSF48726">
    <property type="entry name" value="Immunoglobulin"/>
    <property type="match status" value="5"/>
</dbReference>
<evidence type="ECO:0000256" key="6">
    <source>
        <dbReference type="SAM" id="SignalP"/>
    </source>
</evidence>
<sequence length="1517" mass="168598">MYWQLNCFLAIFTLPLHIGAKNFVRNSTEPLDRQLPQIPRIVEAPTDQYSTDGFLEFTCRAEGNPRPIIQWYNSTDKKLVTDRIPSAESLSGIHVNKHYGRLMISNPTRGTLYSFYCNASNELGWTISDHVVQGGAAYLDKSFQLVPQNQSVDEGVNVTIRCRPPIGIPQPTIFWMREGKVIASQENLTNEPVKFSDYSNPFPSSAITITSEGYLQIYHIQSRDAGRYICGAKNIIAERLAPALELVVNSTVTFIEIPKHVRVRQGQMATFRCQTDGAYQIRWGRAPGENSLDYSRVKIEQGHLTIPSVRMSDAGTYVCFVPNIGGYNATLTVDSPPSFVETPSDLSVEVGRIALFRCVAQGHPKPSIYWELPNKTPVFPSDSNNDQKYTVYSDGSLQITDIELTDEGKYQCTAHSSIDTIHSSAKLRVMPRTGTTETPLAPGVDDQTIFQTPTVNDNAPVSINFPIPYISQPPCNQTRMIGESVLFTCDVGNRRSWKQAWTLSRWSVRWVRRSGTADQPIEALSLSESHRFRVLRTGSLQISSLELRDSGLYRCVLHGAVVQLQEFKSTSVAIQSEWTVKLTVVPVRPSANGELCQDIVLPSPRNLKVKNVTATSVTLIWEPLQTYAAEISSIDHRTIAYRVEYLSLTGPSNSWVTVEHNWPMNTIYLTGLMPNTVYYFLVRSRWVNGRIGRSSDPLGPVRTSRNLINHPSARMPYFSGYRSPNMPVDLRERIKHLQIDHVQFQVLSDSQVHIQWSVTDAILVLNQISGFTVRAQEVGVLRCVGSILEQNNQATERYFPSSPNYCSLQHSDSEGLAGMVSRLEGLQRAYTDSHNGTYQPANISIEISHSPIAVAQNEVIAQQYQATVRALRPFKCYDLRISAYIMHTQYKKLESLLSDPKFVLTSESAPSAPPTGVSISWVAKSRAQIRWRAPNVSNWNGLLTGYVVQIYGELTQEPQIVNTSHSILSIDVDLPPRPEAYLVQVAAVTCAGIGVPSPPIRLFPFTYKSDLNTSLNGASSVNKAAELLTQPWFVGTMIGSIVAWCIIIALVAFFCLRKRYKKVNKNQCAVLSPMEVQSRPPADATNRELKTAFEILDDNVNMKTLLIEGKYTGELGGQQLSESNTAFVQSRSYAEYFVQPHDTFCPQHPTNQIGAGLKHMGSRSNMDSLTGVRSQSLSSSGGRSSMDAWHQPVLVTSTHALSSPEPVDTVNQVGIPQSYSLSPSQYAWQSSPGTYPHDMLPPFQQNSGTPSNIPPLRPNGINSYWMKKKSGSIDRADGNSDIFYPPLGESVDDGEAATPYATASILSTTERHEFPGCSSQKIPLSTICNAGTICYPCGNAQSSSDQASYTSNSDRYRTRRCRGNVNGRHDENGMVQPYPVHSLGDSAASRSSKASHSPTTSTSRSSSKQQNKSQTTALTTTTTAASTEHSLSSSRVTPQEEENEEEEERRVDQMSKTTSHGEETNAESKIKTERNPYLPHFDQPVDRDWSRSTRYNLRPKRVKQSVTTNPNGENPRE</sequence>
<dbReference type="EMBL" id="JXXN02001505">
    <property type="protein sequence ID" value="THD24628.1"/>
    <property type="molecule type" value="Genomic_DNA"/>
</dbReference>
<dbReference type="PANTHER" id="PTHR44170">
    <property type="entry name" value="PROTEIN SIDEKICK"/>
    <property type="match status" value="1"/>
</dbReference>
<reference evidence="7" key="1">
    <citation type="submission" date="2019-03" db="EMBL/GenBank/DDBJ databases">
        <title>Improved annotation for the trematode Fasciola hepatica.</title>
        <authorList>
            <person name="Choi Y.-J."/>
            <person name="Martin J."/>
            <person name="Mitreva M."/>
        </authorList>
    </citation>
    <scope>NUCLEOTIDE SEQUENCE [LARGE SCALE GENOMIC DNA]</scope>
</reference>